<dbReference type="EMBL" id="CM035428">
    <property type="protein sequence ID" value="KAH7302303.1"/>
    <property type="molecule type" value="Genomic_DNA"/>
</dbReference>
<comment type="caution">
    <text evidence="2">The sequence shown here is derived from an EMBL/GenBank/DDBJ whole genome shotgun (WGS) entry which is preliminary data.</text>
</comment>
<organism evidence="2 3">
    <name type="scientific">Ceratopteris richardii</name>
    <name type="common">Triangle waterfern</name>
    <dbReference type="NCBI Taxonomy" id="49495"/>
    <lineage>
        <taxon>Eukaryota</taxon>
        <taxon>Viridiplantae</taxon>
        <taxon>Streptophyta</taxon>
        <taxon>Embryophyta</taxon>
        <taxon>Tracheophyta</taxon>
        <taxon>Polypodiopsida</taxon>
        <taxon>Polypodiidae</taxon>
        <taxon>Polypodiales</taxon>
        <taxon>Pteridineae</taxon>
        <taxon>Pteridaceae</taxon>
        <taxon>Parkerioideae</taxon>
        <taxon>Ceratopteris</taxon>
    </lineage>
</organism>
<sequence length="127" mass="14161">LRSDLYYGLPTEMNRKLYEDERQCRGAGDLLLIRGRIGEFTDGVPTWSVSIYSMCMNRRCTAQHVHVSCGEFATTTLINPHTFKRLAPGDCLVKDGRALALGESLSFTYANGAPYDLSISSVKYVCQ</sequence>
<keyword evidence="1" id="KW-0732">Signal</keyword>
<feature type="non-terminal residue" evidence="2">
    <location>
        <position position="1"/>
    </location>
</feature>
<dbReference type="PANTHER" id="PTHR33184:SF61">
    <property type="entry name" value="TPD1 PROTEIN HOMOLOG 1"/>
    <property type="match status" value="1"/>
</dbReference>
<name>A0A8T2S3U2_CERRI</name>
<evidence type="ECO:0000256" key="1">
    <source>
        <dbReference type="ARBA" id="ARBA00022729"/>
    </source>
</evidence>
<dbReference type="Proteomes" id="UP000825935">
    <property type="component" value="Chromosome 23"/>
</dbReference>
<gene>
    <name evidence="2" type="ORF">KP509_23G065800</name>
</gene>
<keyword evidence="3" id="KW-1185">Reference proteome</keyword>
<protein>
    <submittedName>
        <fullName evidence="2">Uncharacterized protein</fullName>
    </submittedName>
</protein>
<dbReference type="InterPro" id="IPR040361">
    <property type="entry name" value="TPD1"/>
</dbReference>
<dbReference type="AlphaFoldDB" id="A0A8T2S3U2"/>
<dbReference type="GO" id="GO:0001709">
    <property type="term" value="P:cell fate determination"/>
    <property type="evidence" value="ECO:0007669"/>
    <property type="project" value="TreeGrafter"/>
</dbReference>
<evidence type="ECO:0000313" key="2">
    <source>
        <dbReference type="EMBL" id="KAH7302303.1"/>
    </source>
</evidence>
<evidence type="ECO:0000313" key="3">
    <source>
        <dbReference type="Proteomes" id="UP000825935"/>
    </source>
</evidence>
<accession>A0A8T2S3U2</accession>
<dbReference type="PANTHER" id="PTHR33184">
    <property type="entry name" value="PROTEIN TAPETUM DETERMINANT 1-LIKE-RELATED"/>
    <property type="match status" value="1"/>
</dbReference>
<dbReference type="Pfam" id="PF24068">
    <property type="entry name" value="TPD1_C"/>
    <property type="match status" value="1"/>
</dbReference>
<proteinExistence type="predicted"/>
<reference evidence="2 3" key="1">
    <citation type="submission" date="2021-08" db="EMBL/GenBank/DDBJ databases">
        <title>WGS assembly of Ceratopteris richardii.</title>
        <authorList>
            <person name="Marchant D.B."/>
            <person name="Chen G."/>
            <person name="Jenkins J."/>
            <person name="Shu S."/>
            <person name="Leebens-Mack J."/>
            <person name="Grimwood J."/>
            <person name="Schmutz J."/>
            <person name="Soltis P."/>
            <person name="Soltis D."/>
            <person name="Chen Z.-H."/>
        </authorList>
    </citation>
    <scope>NUCLEOTIDE SEQUENCE [LARGE SCALE GENOMIC DNA]</scope>
    <source>
        <strain evidence="2">Whitten #5841</strain>
        <tissue evidence="2">Leaf</tissue>
    </source>
</reference>